<gene>
    <name evidence="2" type="ORF">RirG_004750</name>
</gene>
<protein>
    <recommendedName>
        <fullName evidence="1">Serine-threonine/tyrosine-protein kinase catalytic domain-containing protein</fullName>
    </recommendedName>
</protein>
<comment type="caution">
    <text evidence="2">The sequence shown here is derived from an EMBL/GenBank/DDBJ whole genome shotgun (WGS) entry which is preliminary data.</text>
</comment>
<evidence type="ECO:0000259" key="1">
    <source>
        <dbReference type="Pfam" id="PF07714"/>
    </source>
</evidence>
<name>A0A015KCK4_RHIIW</name>
<dbReference type="GO" id="GO:0004672">
    <property type="term" value="F:protein kinase activity"/>
    <property type="evidence" value="ECO:0007669"/>
    <property type="project" value="InterPro"/>
</dbReference>
<accession>A0A015KCK4</accession>
<dbReference type="Proteomes" id="UP000022910">
    <property type="component" value="Unassembled WGS sequence"/>
</dbReference>
<dbReference type="InterPro" id="IPR001245">
    <property type="entry name" value="Ser-Thr/Tyr_kinase_cat_dom"/>
</dbReference>
<evidence type="ECO:0000313" key="3">
    <source>
        <dbReference type="Proteomes" id="UP000022910"/>
    </source>
</evidence>
<dbReference type="HOGENOM" id="CLU_2347803_0_0_1"/>
<sequence>MKFLKEWICEIDERINDNIDYFAYNAFRNLEEIDKETANGTFKKADLENQRITVVIKNLNNPKINENDFKEFITKLKVFHKINHPNIIRFLGLTRGL</sequence>
<feature type="domain" description="Serine-threonine/tyrosine-protein kinase catalytic" evidence="1">
    <location>
        <begin position="40"/>
        <end position="93"/>
    </location>
</feature>
<organism evidence="2 3">
    <name type="scientific">Rhizophagus irregularis (strain DAOM 197198w)</name>
    <name type="common">Glomus intraradices</name>
    <dbReference type="NCBI Taxonomy" id="1432141"/>
    <lineage>
        <taxon>Eukaryota</taxon>
        <taxon>Fungi</taxon>
        <taxon>Fungi incertae sedis</taxon>
        <taxon>Mucoromycota</taxon>
        <taxon>Glomeromycotina</taxon>
        <taxon>Glomeromycetes</taxon>
        <taxon>Glomerales</taxon>
        <taxon>Glomeraceae</taxon>
        <taxon>Rhizophagus</taxon>
    </lineage>
</organism>
<dbReference type="EMBL" id="JEMT01002868">
    <property type="protein sequence ID" value="EXX79522.1"/>
    <property type="molecule type" value="Genomic_DNA"/>
</dbReference>
<dbReference type="SUPFAM" id="SSF56112">
    <property type="entry name" value="Protein kinase-like (PK-like)"/>
    <property type="match status" value="1"/>
</dbReference>
<dbReference type="InterPro" id="IPR011009">
    <property type="entry name" value="Kinase-like_dom_sf"/>
</dbReference>
<dbReference type="AlphaFoldDB" id="A0A015KCK4"/>
<evidence type="ECO:0000313" key="2">
    <source>
        <dbReference type="EMBL" id="EXX79522.1"/>
    </source>
</evidence>
<proteinExistence type="predicted"/>
<keyword evidence="3" id="KW-1185">Reference proteome</keyword>
<reference evidence="2 3" key="1">
    <citation type="submission" date="2014-02" db="EMBL/GenBank/DDBJ databases">
        <title>Single nucleus genome sequencing reveals high similarity among nuclei of an endomycorrhizal fungus.</title>
        <authorList>
            <person name="Lin K."/>
            <person name="Geurts R."/>
            <person name="Zhang Z."/>
            <person name="Limpens E."/>
            <person name="Saunders D.G."/>
            <person name="Mu D."/>
            <person name="Pang E."/>
            <person name="Cao H."/>
            <person name="Cha H."/>
            <person name="Lin T."/>
            <person name="Zhou Q."/>
            <person name="Shang Y."/>
            <person name="Li Y."/>
            <person name="Ivanov S."/>
            <person name="Sharma T."/>
            <person name="Velzen R.V."/>
            <person name="Ruijter N.D."/>
            <person name="Aanen D.K."/>
            <person name="Win J."/>
            <person name="Kamoun S."/>
            <person name="Bisseling T."/>
            <person name="Huang S."/>
        </authorList>
    </citation>
    <scope>NUCLEOTIDE SEQUENCE [LARGE SCALE GENOMIC DNA]</scope>
    <source>
        <strain evidence="3">DAOM197198w</strain>
    </source>
</reference>
<dbReference type="Pfam" id="PF07714">
    <property type="entry name" value="PK_Tyr_Ser-Thr"/>
    <property type="match status" value="1"/>
</dbReference>
<dbReference type="Gene3D" id="1.10.510.10">
    <property type="entry name" value="Transferase(Phosphotransferase) domain 1"/>
    <property type="match status" value="1"/>
</dbReference>